<keyword evidence="4" id="KW-1185">Reference proteome</keyword>
<dbReference type="InterPro" id="IPR056827">
    <property type="entry name" value="CBM87_Agd3"/>
</dbReference>
<dbReference type="EMBL" id="FNON01000001">
    <property type="protein sequence ID" value="SDW72137.1"/>
    <property type="molecule type" value="Genomic_DNA"/>
</dbReference>
<organism evidence="3 4">
    <name type="scientific">Amycolatopsis xylanica</name>
    <dbReference type="NCBI Taxonomy" id="589385"/>
    <lineage>
        <taxon>Bacteria</taxon>
        <taxon>Bacillati</taxon>
        <taxon>Actinomycetota</taxon>
        <taxon>Actinomycetes</taxon>
        <taxon>Pseudonocardiales</taxon>
        <taxon>Pseudonocardiaceae</taxon>
        <taxon>Amycolatopsis</taxon>
    </lineage>
</organism>
<dbReference type="AlphaFoldDB" id="A0A1H2VV56"/>
<accession>A0A1H2VV56</accession>
<gene>
    <name evidence="3" type="ORF">SAMN05421504_1011337</name>
</gene>
<feature type="chain" id="PRO_5011782258" description="Agd3 CBM87 domain-containing protein" evidence="1">
    <location>
        <begin position="34"/>
        <end position="700"/>
    </location>
</feature>
<proteinExistence type="predicted"/>
<sequence>MTKSPSSGRKTATLLLTLLLTSAGALVPSAASASEHPRHGLIRGEVARPAPPPAAPLPVRDGPVGGAVPRAAQVLATDQVALRPLVIALDSADFGLPTWKAVLNRAGSPYDVLYAKSDPLTAAKLVRGDGAGKYNAILLTDNALLYQDGSGNYISGLDPAEWNTLWDYERTFKVRQVSLYTSWGSFPEDYCLRPGIEGSVGASIQSALTTDGVKFFSDLNPSSQIPISYSYVYRSKLAAGCNAQPLLTSGGYVLGVTSPSADGRERAALTFSSNEYLMQTDLLGYGLLRWATRGVLTGEFRHWLTADVDDWFNYNDHRYPDGHVETDPGFRLTGPEAAAANGQQIALRSLYPLAANFTLNLPYNGDGIVAGALPLCTSLLSPDPLTSFSKCLANNFRWINHTLTHPDLNTTTYAVNKAEIADNLTVGRQNGFTVPTEVLKTPAYSGLGVYNPDPNAPDTDPPTDFGLAASNRNMLTAAKDLGVKYLHGNMSFASHRPSCFNCGINHPLEPSLMIVPDWPTNIGYQATTADEETSLYNSLYGPNGRFPYYDHDLNYTEVIGYESDVTLQHVMSGSAYTHTLHEGNLHQYNSSQSLTFDLLRATVQKYSSHYQVPLKNPDWPALAAYVKARTAHFAEFAAGQDPVWNKTTNTVSYTPTKTGSVFLTGVTGASASSERYGAENIAQFNTVAGTRFTATATPRP</sequence>
<keyword evidence="1" id="KW-0732">Signal</keyword>
<evidence type="ECO:0000313" key="3">
    <source>
        <dbReference type="EMBL" id="SDW72137.1"/>
    </source>
</evidence>
<protein>
    <recommendedName>
        <fullName evidence="2">Agd3 CBM87 domain-containing protein</fullName>
    </recommendedName>
</protein>
<dbReference type="Proteomes" id="UP000199515">
    <property type="component" value="Unassembled WGS sequence"/>
</dbReference>
<evidence type="ECO:0000313" key="4">
    <source>
        <dbReference type="Proteomes" id="UP000199515"/>
    </source>
</evidence>
<feature type="domain" description="Agd3 CBM87" evidence="2">
    <location>
        <begin position="84"/>
        <end position="180"/>
    </location>
</feature>
<dbReference type="STRING" id="589385.SAMN05421504_1011337"/>
<evidence type="ECO:0000256" key="1">
    <source>
        <dbReference type="SAM" id="SignalP"/>
    </source>
</evidence>
<dbReference type="Pfam" id="PF25116">
    <property type="entry name" value="CBM87_Agd3"/>
    <property type="match status" value="1"/>
</dbReference>
<evidence type="ECO:0000259" key="2">
    <source>
        <dbReference type="Pfam" id="PF25116"/>
    </source>
</evidence>
<reference evidence="3 4" key="1">
    <citation type="submission" date="2016-10" db="EMBL/GenBank/DDBJ databases">
        <authorList>
            <person name="de Groot N.N."/>
        </authorList>
    </citation>
    <scope>NUCLEOTIDE SEQUENCE [LARGE SCALE GENOMIC DNA]</scope>
    <source>
        <strain evidence="3 4">CPCC 202699</strain>
    </source>
</reference>
<feature type="signal peptide" evidence="1">
    <location>
        <begin position="1"/>
        <end position="33"/>
    </location>
</feature>
<dbReference type="RefSeq" id="WP_091287608.1">
    <property type="nucleotide sequence ID" value="NZ_FNON01000001.1"/>
</dbReference>
<name>A0A1H2VV56_9PSEU</name>
<dbReference type="OrthoDB" id="53191at2"/>